<dbReference type="InterPro" id="IPR037079">
    <property type="entry name" value="AF2212/PG0164-like_sf"/>
</dbReference>
<dbReference type="Pfam" id="PF13376">
    <property type="entry name" value="OmdA"/>
    <property type="match status" value="1"/>
</dbReference>
<proteinExistence type="predicted"/>
<accession>A0A4Q2URW7</accession>
<protein>
    <submittedName>
        <fullName evidence="1">DUF1905 domain-containing protein</fullName>
    </submittedName>
</protein>
<dbReference type="SUPFAM" id="SSF141694">
    <property type="entry name" value="AF2212/PG0164-like"/>
    <property type="match status" value="1"/>
</dbReference>
<dbReference type="Proteomes" id="UP000290407">
    <property type="component" value="Unassembled WGS sequence"/>
</dbReference>
<name>A0A4Q2URW7_9BACT</name>
<dbReference type="Gene3D" id="2.40.30.100">
    <property type="entry name" value="AF2212/PG0164-like"/>
    <property type="match status" value="1"/>
</dbReference>
<comment type="caution">
    <text evidence="1">The sequence shown here is derived from an EMBL/GenBank/DDBJ whole genome shotgun (WGS) entry which is preliminary data.</text>
</comment>
<dbReference type="Pfam" id="PF08922">
    <property type="entry name" value="DUF1905"/>
    <property type="match status" value="1"/>
</dbReference>
<gene>
    <name evidence="1" type="ORF">EQG79_06550</name>
</gene>
<keyword evidence="2" id="KW-1185">Reference proteome</keyword>
<dbReference type="EMBL" id="SBLB01000001">
    <property type="protein sequence ID" value="RYC71782.1"/>
    <property type="molecule type" value="Genomic_DNA"/>
</dbReference>
<organism evidence="1 2">
    <name type="scientific">Spirosoma sordidisoli</name>
    <dbReference type="NCBI Taxonomy" id="2502893"/>
    <lineage>
        <taxon>Bacteria</taxon>
        <taxon>Pseudomonadati</taxon>
        <taxon>Bacteroidota</taxon>
        <taxon>Cytophagia</taxon>
        <taxon>Cytophagales</taxon>
        <taxon>Cytophagaceae</taxon>
        <taxon>Spirosoma</taxon>
    </lineage>
</organism>
<reference evidence="1 2" key="1">
    <citation type="submission" date="2019-01" db="EMBL/GenBank/DDBJ databases">
        <title>Spirosoma flava sp. nov., a propanil-degrading bacterium isolated from herbicide-contaminated soil.</title>
        <authorList>
            <person name="Zhang L."/>
            <person name="Jiang J.-D."/>
        </authorList>
    </citation>
    <scope>NUCLEOTIDE SEQUENCE [LARGE SCALE GENOMIC DNA]</scope>
    <source>
        <strain evidence="1 2">TY50</strain>
    </source>
</reference>
<evidence type="ECO:0000313" key="2">
    <source>
        <dbReference type="Proteomes" id="UP000290407"/>
    </source>
</evidence>
<sequence>MITFETRIHTVPGPMQVVEIPADVAEAWLPVNGKRCLYKLFDGELYHGGFIHNGLGGYQLIIGKKARDAAGVSAGSAVTITLSPDTSRYGCDMPDELAEVLATDPKANDVFHALTPGRQRSLIYLVTAVKSTDKRIDRSLKIAEALHLGLTDPRKILPSNP</sequence>
<dbReference type="RefSeq" id="WP_129600772.1">
    <property type="nucleotide sequence ID" value="NZ_SBLB01000001.1"/>
</dbReference>
<dbReference type="AlphaFoldDB" id="A0A4Q2URW7"/>
<dbReference type="InterPro" id="IPR015018">
    <property type="entry name" value="DUF1905"/>
</dbReference>
<evidence type="ECO:0000313" key="1">
    <source>
        <dbReference type="EMBL" id="RYC71782.1"/>
    </source>
</evidence>